<dbReference type="Pfam" id="PF12127">
    <property type="entry name" value="FloA"/>
    <property type="match status" value="1"/>
</dbReference>
<evidence type="ECO:0000313" key="6">
    <source>
        <dbReference type="EMBL" id="GGP12656.1"/>
    </source>
</evidence>
<keyword evidence="7" id="KW-1185">Reference proteome</keyword>
<dbReference type="EMBL" id="BMLW01000008">
    <property type="protein sequence ID" value="GGP12656.1"/>
    <property type="molecule type" value="Genomic_DNA"/>
</dbReference>
<keyword evidence="2 5" id="KW-0812">Transmembrane</keyword>
<dbReference type="InterPro" id="IPR022853">
    <property type="entry name" value="FloA"/>
</dbReference>
<evidence type="ECO:0000313" key="7">
    <source>
        <dbReference type="Proteomes" id="UP000641206"/>
    </source>
</evidence>
<evidence type="ECO:0000256" key="4">
    <source>
        <dbReference type="ARBA" id="ARBA00023136"/>
    </source>
</evidence>
<comment type="caution">
    <text evidence="6">The sequence shown here is derived from an EMBL/GenBank/DDBJ whole genome shotgun (WGS) entry which is preliminary data.</text>
</comment>
<evidence type="ECO:0000256" key="3">
    <source>
        <dbReference type="ARBA" id="ARBA00022989"/>
    </source>
</evidence>
<gene>
    <name evidence="6" type="ORF">GCM10011346_29490</name>
</gene>
<keyword evidence="3 5" id="KW-1133">Transmembrane helix</keyword>
<sequence length="127" mass="14119">MDNEIIMLLFILAFIVALGILFRFVPLALWISALAAGVKINIFTLIGLRLRRIDPKYIVNPLIKAHLVDIDVTINQLEKHYLAGGNIEDVVNGLIAAERVNIDLSFERAAAIDLEGSNVLETVKNLR</sequence>
<evidence type="ECO:0000256" key="1">
    <source>
        <dbReference type="ARBA" id="ARBA00022475"/>
    </source>
</evidence>
<evidence type="ECO:0000256" key="2">
    <source>
        <dbReference type="ARBA" id="ARBA00022692"/>
    </source>
</evidence>
<dbReference type="Proteomes" id="UP000641206">
    <property type="component" value="Unassembled WGS sequence"/>
</dbReference>
<feature type="transmembrane region" description="Helical" evidence="5">
    <location>
        <begin position="5"/>
        <end position="22"/>
    </location>
</feature>
<keyword evidence="4 5" id="KW-0472">Membrane</keyword>
<protein>
    <submittedName>
        <fullName evidence="6">Uncharacterized protein</fullName>
    </submittedName>
</protein>
<evidence type="ECO:0000256" key="5">
    <source>
        <dbReference type="SAM" id="Phobius"/>
    </source>
</evidence>
<keyword evidence="1" id="KW-1003">Cell membrane</keyword>
<name>A0ABQ2NX64_9BACI</name>
<accession>A0ABQ2NX64</accession>
<organism evidence="6 7">
    <name type="scientific">Oceanobacillus neutriphilus</name>
    <dbReference type="NCBI Taxonomy" id="531815"/>
    <lineage>
        <taxon>Bacteria</taxon>
        <taxon>Bacillati</taxon>
        <taxon>Bacillota</taxon>
        <taxon>Bacilli</taxon>
        <taxon>Bacillales</taxon>
        <taxon>Bacillaceae</taxon>
        <taxon>Oceanobacillus</taxon>
    </lineage>
</organism>
<reference evidence="7" key="1">
    <citation type="journal article" date="2019" name="Int. J. Syst. Evol. Microbiol.">
        <title>The Global Catalogue of Microorganisms (GCM) 10K type strain sequencing project: providing services to taxonomists for standard genome sequencing and annotation.</title>
        <authorList>
            <consortium name="The Broad Institute Genomics Platform"/>
            <consortium name="The Broad Institute Genome Sequencing Center for Infectious Disease"/>
            <person name="Wu L."/>
            <person name="Ma J."/>
        </authorList>
    </citation>
    <scope>NUCLEOTIDE SEQUENCE [LARGE SCALE GENOMIC DNA]</scope>
    <source>
        <strain evidence="7">CGMCC 1.7693</strain>
    </source>
</reference>
<feature type="transmembrane region" description="Helical" evidence="5">
    <location>
        <begin position="28"/>
        <end position="48"/>
    </location>
</feature>
<proteinExistence type="predicted"/>